<reference evidence="3" key="1">
    <citation type="submission" date="2021-04" db="EMBL/GenBank/DDBJ databases">
        <authorList>
            <person name="Zhang D.-C."/>
        </authorList>
    </citation>
    <scope>NUCLEOTIDE SEQUENCE</scope>
    <source>
        <strain evidence="3">CGMCC 1.15697</strain>
    </source>
</reference>
<evidence type="ECO:0000256" key="2">
    <source>
        <dbReference type="ARBA" id="ARBA00022729"/>
    </source>
</evidence>
<accession>A0A8J7RZ77</accession>
<keyword evidence="2" id="KW-0732">Signal</keyword>
<dbReference type="PRINTS" id="PR01805">
    <property type="entry name" value="VACJLIPOPROT"/>
</dbReference>
<gene>
    <name evidence="3" type="ORF">KAJ83_08445</name>
</gene>
<name>A0A8J7RZ77_9PROT</name>
<keyword evidence="4" id="KW-1185">Reference proteome</keyword>
<dbReference type="InterPro" id="IPR007428">
    <property type="entry name" value="MlaA"/>
</dbReference>
<dbReference type="GO" id="GO:0120010">
    <property type="term" value="P:intermembrane phospholipid transfer"/>
    <property type="evidence" value="ECO:0007669"/>
    <property type="project" value="TreeGrafter"/>
</dbReference>
<dbReference type="Pfam" id="PF04333">
    <property type="entry name" value="MlaA"/>
    <property type="match status" value="1"/>
</dbReference>
<keyword evidence="3" id="KW-0449">Lipoprotein</keyword>
<comment type="similarity">
    <text evidence="1">Belongs to the MlaA family.</text>
</comment>
<sequence>MFLGIEASMSEWIGRSRRGVIALAAAGFLVFTLGACATPPADPDERAAYEQTNDPLEPMNRSIFGFNMFVDAYLLQPIAQAYEQLPDLVRNGVRNLLRHLKSPVILANDLMQGEVDRAGQTMGRFMFNTFPGMGFLDLAGEASVPYHDEDFGQTLAVWGVDSGPYLMLPFLGPSTFRDTGGIVVDTYIDPVTYWGDNSSRDWAEYAGLILGVTEAIDIRSRNYRQLEDLKETSLDFYATVRSLYRQQRKSLIENRDGVDQPAPVPSMAIEDDFGAGDALSAQANLGE</sequence>
<dbReference type="AlphaFoldDB" id="A0A8J7RZ77"/>
<organism evidence="3 4">
    <name type="scientific">Marivibrio halodurans</name>
    <dbReference type="NCBI Taxonomy" id="2039722"/>
    <lineage>
        <taxon>Bacteria</taxon>
        <taxon>Pseudomonadati</taxon>
        <taxon>Pseudomonadota</taxon>
        <taxon>Alphaproteobacteria</taxon>
        <taxon>Rhodospirillales</taxon>
        <taxon>Rhodospirillaceae</taxon>
        <taxon>Marivibrio</taxon>
    </lineage>
</organism>
<evidence type="ECO:0000256" key="1">
    <source>
        <dbReference type="ARBA" id="ARBA00010634"/>
    </source>
</evidence>
<proteinExistence type="inferred from homology"/>
<dbReference type="Proteomes" id="UP000672602">
    <property type="component" value="Unassembled WGS sequence"/>
</dbReference>
<dbReference type="PANTHER" id="PTHR30035:SF3">
    <property type="entry name" value="INTERMEMBRANE PHOSPHOLIPID TRANSPORT SYSTEM LIPOPROTEIN MLAA"/>
    <property type="match status" value="1"/>
</dbReference>
<dbReference type="GO" id="GO:0016020">
    <property type="term" value="C:membrane"/>
    <property type="evidence" value="ECO:0007669"/>
    <property type="project" value="InterPro"/>
</dbReference>
<evidence type="ECO:0000313" key="4">
    <source>
        <dbReference type="Proteomes" id="UP000672602"/>
    </source>
</evidence>
<dbReference type="RefSeq" id="WP_210681601.1">
    <property type="nucleotide sequence ID" value="NZ_JAGMWN010000003.1"/>
</dbReference>
<dbReference type="PANTHER" id="PTHR30035">
    <property type="entry name" value="LIPOPROTEIN VACJ-RELATED"/>
    <property type="match status" value="1"/>
</dbReference>
<evidence type="ECO:0000313" key="3">
    <source>
        <dbReference type="EMBL" id="MBP5857035.1"/>
    </source>
</evidence>
<comment type="caution">
    <text evidence="3">The sequence shown here is derived from an EMBL/GenBank/DDBJ whole genome shotgun (WGS) entry which is preliminary data.</text>
</comment>
<protein>
    <submittedName>
        <fullName evidence="3">VacJ family lipoprotein</fullName>
    </submittedName>
</protein>
<dbReference type="EMBL" id="JAGMWN010000003">
    <property type="protein sequence ID" value="MBP5857035.1"/>
    <property type="molecule type" value="Genomic_DNA"/>
</dbReference>